<dbReference type="AlphaFoldDB" id="A0A7K0CS28"/>
<protein>
    <submittedName>
        <fullName evidence="1">Uncharacterized protein</fullName>
    </submittedName>
</protein>
<dbReference type="EMBL" id="WEGJ01000048">
    <property type="protein sequence ID" value="MQY16230.1"/>
    <property type="molecule type" value="Genomic_DNA"/>
</dbReference>
<keyword evidence="2" id="KW-1185">Reference proteome</keyword>
<evidence type="ECO:0000313" key="2">
    <source>
        <dbReference type="Proteomes" id="UP000466345"/>
    </source>
</evidence>
<accession>A0A7K0CS28</accession>
<dbReference type="OrthoDB" id="5346627at2"/>
<gene>
    <name evidence="1" type="ORF">SRB5_64280</name>
</gene>
<evidence type="ECO:0000313" key="1">
    <source>
        <dbReference type="EMBL" id="MQY16230.1"/>
    </source>
</evidence>
<reference evidence="1 2" key="1">
    <citation type="submission" date="2019-10" db="EMBL/GenBank/DDBJ databases">
        <title>Streptomyces smaragdinus sp. nov. and Streptomyces fabii sp. nov., isolated from the gut of fungus growing-termite Macrotermes natalensis.</title>
        <authorList>
            <person name="Schwitalla J."/>
            <person name="Benndorf R."/>
            <person name="Martin K."/>
            <person name="De Beer W."/>
            <person name="Kaster A.-K."/>
            <person name="Vollmers J."/>
            <person name="Poulsen M."/>
            <person name="Beemelmanns C."/>
        </authorList>
    </citation>
    <scope>NUCLEOTIDE SEQUENCE [LARGE SCALE GENOMIC DNA]</scope>
    <source>
        <strain evidence="1 2">RB5</strain>
    </source>
</reference>
<sequence length="136" mass="15053">MSTYAPASVESDRQIPALVGEVEPGWQPLLMGLHERLVRLAPDYRLEELTAKLGGLQMYIADRFDEYGEFDGDWADTAGALRTEIEALAQQTCEVCGDTGRTRFHGALLRTMCDVCHYTGQETALSLGWQGRASLN</sequence>
<name>A0A7K0CS28_9ACTN</name>
<dbReference type="RefSeq" id="WP_153457008.1">
    <property type="nucleotide sequence ID" value="NZ_WEGJ01000048.1"/>
</dbReference>
<organism evidence="1 2">
    <name type="scientific">Streptomyces smaragdinus</name>
    <dbReference type="NCBI Taxonomy" id="2585196"/>
    <lineage>
        <taxon>Bacteria</taxon>
        <taxon>Bacillati</taxon>
        <taxon>Actinomycetota</taxon>
        <taxon>Actinomycetes</taxon>
        <taxon>Kitasatosporales</taxon>
        <taxon>Streptomycetaceae</taxon>
        <taxon>Streptomyces</taxon>
    </lineage>
</organism>
<proteinExistence type="predicted"/>
<dbReference type="Proteomes" id="UP000466345">
    <property type="component" value="Unassembled WGS sequence"/>
</dbReference>
<comment type="caution">
    <text evidence="1">The sequence shown here is derived from an EMBL/GenBank/DDBJ whole genome shotgun (WGS) entry which is preliminary data.</text>
</comment>